<protein>
    <submittedName>
        <fullName evidence="1">Uncharacterized protein</fullName>
    </submittedName>
</protein>
<proteinExistence type="predicted"/>
<accession>A0ACB6RZ65</accession>
<dbReference type="EMBL" id="MU006722">
    <property type="protein sequence ID" value="KAF2626229.1"/>
    <property type="molecule type" value="Genomic_DNA"/>
</dbReference>
<sequence>MFTAAARLFPSPKRLFKTAMAFRSSVDTRSTANCSAVPSLLCGSGCRGYTWRLHLLICLYLGQGDSRERCVHQEYLGGEREARPKEGHYRVEIVARQCSEKIAG</sequence>
<keyword evidence="2" id="KW-1185">Reference proteome</keyword>
<evidence type="ECO:0000313" key="1">
    <source>
        <dbReference type="EMBL" id="KAF2626229.1"/>
    </source>
</evidence>
<organism evidence="1 2">
    <name type="scientific">Macroventuria anomochaeta</name>
    <dbReference type="NCBI Taxonomy" id="301207"/>
    <lineage>
        <taxon>Eukaryota</taxon>
        <taxon>Fungi</taxon>
        <taxon>Dikarya</taxon>
        <taxon>Ascomycota</taxon>
        <taxon>Pezizomycotina</taxon>
        <taxon>Dothideomycetes</taxon>
        <taxon>Pleosporomycetidae</taxon>
        <taxon>Pleosporales</taxon>
        <taxon>Pleosporineae</taxon>
        <taxon>Didymellaceae</taxon>
        <taxon>Macroventuria</taxon>
    </lineage>
</organism>
<gene>
    <name evidence="1" type="ORF">BU25DRAFT_103793</name>
</gene>
<name>A0ACB6RZ65_9PLEO</name>
<reference evidence="1" key="1">
    <citation type="journal article" date="2020" name="Stud. Mycol.">
        <title>101 Dothideomycetes genomes: a test case for predicting lifestyles and emergence of pathogens.</title>
        <authorList>
            <person name="Haridas S."/>
            <person name="Albert R."/>
            <person name="Binder M."/>
            <person name="Bloem J."/>
            <person name="Labutti K."/>
            <person name="Salamov A."/>
            <person name="Andreopoulos B."/>
            <person name="Baker S."/>
            <person name="Barry K."/>
            <person name="Bills G."/>
            <person name="Bluhm B."/>
            <person name="Cannon C."/>
            <person name="Castanera R."/>
            <person name="Culley D."/>
            <person name="Daum C."/>
            <person name="Ezra D."/>
            <person name="Gonzalez J."/>
            <person name="Henrissat B."/>
            <person name="Kuo A."/>
            <person name="Liang C."/>
            <person name="Lipzen A."/>
            <person name="Lutzoni F."/>
            <person name="Magnuson J."/>
            <person name="Mondo S."/>
            <person name="Nolan M."/>
            <person name="Ohm R."/>
            <person name="Pangilinan J."/>
            <person name="Park H.-J."/>
            <person name="Ramirez L."/>
            <person name="Alfaro M."/>
            <person name="Sun H."/>
            <person name="Tritt A."/>
            <person name="Yoshinaga Y."/>
            <person name="Zwiers L.-H."/>
            <person name="Turgeon B."/>
            <person name="Goodwin S."/>
            <person name="Spatafora J."/>
            <person name="Crous P."/>
            <person name="Grigoriev I."/>
        </authorList>
    </citation>
    <scope>NUCLEOTIDE SEQUENCE</scope>
    <source>
        <strain evidence="1">CBS 525.71</strain>
    </source>
</reference>
<dbReference type="Proteomes" id="UP000799754">
    <property type="component" value="Unassembled WGS sequence"/>
</dbReference>
<comment type="caution">
    <text evidence="1">The sequence shown here is derived from an EMBL/GenBank/DDBJ whole genome shotgun (WGS) entry which is preliminary data.</text>
</comment>
<evidence type="ECO:0000313" key="2">
    <source>
        <dbReference type="Proteomes" id="UP000799754"/>
    </source>
</evidence>